<dbReference type="PANTHER" id="PTHR23021">
    <property type="entry name" value="SERPENTINE RECEPTOR, CLASS T"/>
    <property type="match status" value="1"/>
</dbReference>
<gene>
    <name evidence="2" type="ORF">CRE_18575</name>
</gene>
<sequence>MNEIIRSGNIQANPLYNCSFYSPEEWSKRLGITRPIHGIAEGVFGILIAIAYIPMINLMLEKDHYKMSCYKIMIFLAIVDVLSIVLICPIEGWLAYHGAVYCTYPNLIFLSGMSAQSLWCCSCVTALILVTNRLFDLLSSKASSFLFDGKRTYIVIFLAICYGLYFFFFTRPVLFNSKFHSWQYDPMIYEGRSSEYTNVATIYNNVLVVFATCLMYVVFCIALGSKLKSVSGPSESRNASIQIFFQSAMICTVNFVASMIFVSMNYIVVPPWLIIVGNLSWQLGHSAPVFIYLIFNKTIRNGILRKLGLKVDRNVVSILRDRFQKAIGFSKKQTKVMFSTSIGTGH</sequence>
<feature type="transmembrane region" description="Helical" evidence="1">
    <location>
        <begin position="72"/>
        <end position="96"/>
    </location>
</feature>
<dbReference type="STRING" id="31234.E3LJX5"/>
<evidence type="ECO:0000313" key="2">
    <source>
        <dbReference type="EMBL" id="EFO99793.1"/>
    </source>
</evidence>
<feature type="transmembrane region" description="Helical" evidence="1">
    <location>
        <begin position="202"/>
        <end position="223"/>
    </location>
</feature>
<dbReference type="AlphaFoldDB" id="E3LJX5"/>
<dbReference type="SUPFAM" id="SSF81321">
    <property type="entry name" value="Family A G protein-coupled receptor-like"/>
    <property type="match status" value="1"/>
</dbReference>
<keyword evidence="1" id="KW-0472">Membrane</keyword>
<evidence type="ECO:0000313" key="3">
    <source>
        <dbReference type="Proteomes" id="UP000008281"/>
    </source>
</evidence>
<dbReference type="EMBL" id="DS268410">
    <property type="protein sequence ID" value="EFO99793.1"/>
    <property type="molecule type" value="Genomic_DNA"/>
</dbReference>
<organism evidence="3">
    <name type="scientific">Caenorhabditis remanei</name>
    <name type="common">Caenorhabditis vulgaris</name>
    <dbReference type="NCBI Taxonomy" id="31234"/>
    <lineage>
        <taxon>Eukaryota</taxon>
        <taxon>Metazoa</taxon>
        <taxon>Ecdysozoa</taxon>
        <taxon>Nematoda</taxon>
        <taxon>Chromadorea</taxon>
        <taxon>Rhabditida</taxon>
        <taxon>Rhabditina</taxon>
        <taxon>Rhabditomorpha</taxon>
        <taxon>Rhabditoidea</taxon>
        <taxon>Rhabditidae</taxon>
        <taxon>Peloderinae</taxon>
        <taxon>Caenorhabditis</taxon>
    </lineage>
</organism>
<dbReference type="InParanoid" id="E3LJX5"/>
<feature type="transmembrane region" description="Helical" evidence="1">
    <location>
        <begin position="272"/>
        <end position="295"/>
    </location>
</feature>
<dbReference type="Proteomes" id="UP000008281">
    <property type="component" value="Unassembled WGS sequence"/>
</dbReference>
<dbReference type="PANTHER" id="PTHR23021:SF83">
    <property type="entry name" value="SERPENTINE RECEPTOR, CLASS T"/>
    <property type="match status" value="1"/>
</dbReference>
<dbReference type="InterPro" id="IPR019425">
    <property type="entry name" value="7TM_GPCR_serpentine_rcpt_Srt"/>
</dbReference>
<name>E3LJX5_CAERE</name>
<accession>E3LJX5</accession>
<keyword evidence="1" id="KW-1133">Transmembrane helix</keyword>
<dbReference type="OrthoDB" id="5852380at2759"/>
<reference evidence="2" key="1">
    <citation type="submission" date="2007-07" db="EMBL/GenBank/DDBJ databases">
        <title>PCAP assembly of the Caenorhabditis remanei genome.</title>
        <authorList>
            <consortium name="The Caenorhabditis remanei Sequencing Consortium"/>
            <person name="Wilson R.K."/>
        </authorList>
    </citation>
    <scope>NUCLEOTIDE SEQUENCE [LARGE SCALE GENOMIC DNA]</scope>
    <source>
        <strain evidence="2">PB4641</strain>
    </source>
</reference>
<dbReference type="Gene3D" id="1.20.1070.10">
    <property type="entry name" value="Rhodopsin 7-helix transmembrane proteins"/>
    <property type="match status" value="1"/>
</dbReference>
<proteinExistence type="predicted"/>
<dbReference type="FunCoup" id="E3LJX5">
    <property type="interactions" value="3"/>
</dbReference>
<feature type="transmembrane region" description="Helical" evidence="1">
    <location>
        <begin position="36"/>
        <end position="60"/>
    </location>
</feature>
<evidence type="ECO:0000256" key="1">
    <source>
        <dbReference type="SAM" id="Phobius"/>
    </source>
</evidence>
<protein>
    <submittedName>
        <fullName evidence="2">Uncharacterized protein</fullName>
    </submittedName>
</protein>
<dbReference type="Pfam" id="PF10321">
    <property type="entry name" value="7TM_GPCR_Srt"/>
    <property type="match status" value="1"/>
</dbReference>
<keyword evidence="3" id="KW-1185">Reference proteome</keyword>
<dbReference type="HOGENOM" id="CLU_053041_3_0_1"/>
<keyword evidence="1" id="KW-0812">Transmembrane</keyword>
<feature type="transmembrane region" description="Helical" evidence="1">
    <location>
        <begin position="152"/>
        <end position="169"/>
    </location>
</feature>
<feature type="transmembrane region" description="Helical" evidence="1">
    <location>
        <begin position="108"/>
        <end position="131"/>
    </location>
</feature>
<feature type="transmembrane region" description="Helical" evidence="1">
    <location>
        <begin position="243"/>
        <end position="266"/>
    </location>
</feature>
<dbReference type="eggNOG" id="ENOG502SNCU">
    <property type="taxonomic scope" value="Eukaryota"/>
</dbReference>